<keyword evidence="4 7" id="KW-0547">Nucleotide-binding</keyword>
<dbReference type="SMART" id="SM00220">
    <property type="entry name" value="S_TKc"/>
    <property type="match status" value="1"/>
</dbReference>
<evidence type="ECO:0000256" key="2">
    <source>
        <dbReference type="ARBA" id="ARBA00022527"/>
    </source>
</evidence>
<evidence type="ECO:0000313" key="10">
    <source>
        <dbReference type="Proteomes" id="UP000311713"/>
    </source>
</evidence>
<feature type="domain" description="Protein kinase" evidence="8">
    <location>
        <begin position="11"/>
        <end position="277"/>
    </location>
</feature>
<evidence type="ECO:0000256" key="6">
    <source>
        <dbReference type="ARBA" id="ARBA00022840"/>
    </source>
</evidence>
<dbReference type="InterPro" id="IPR011009">
    <property type="entry name" value="Kinase-like_dom_sf"/>
</dbReference>
<dbReference type="PROSITE" id="PS50011">
    <property type="entry name" value="PROTEIN_KINASE_DOM"/>
    <property type="match status" value="1"/>
</dbReference>
<dbReference type="EC" id="2.7.11.1" evidence="1"/>
<keyword evidence="6 7" id="KW-0067">ATP-binding</keyword>
<dbReference type="GO" id="GO:0004674">
    <property type="term" value="F:protein serine/threonine kinase activity"/>
    <property type="evidence" value="ECO:0007669"/>
    <property type="project" value="UniProtKB-KW"/>
</dbReference>
<sequence length="323" mass="35735">MDIGPVIAKRYRIKREIGSGGMGVVWLAHDEHLGRDVALKTMNTPPGLTQDQRARDAERFRREARAAARLDHTGIATVYDLGEENATRFLVMQYVTGIDLEDRIEEQAQLSIEEAASIGVQIASVLGSVHARDVVHRDLKGRNVIIRTDGVVKILDFGVAAFLEPGTARLTATGERPGSLECMAPEQILGKSVDQRTDLYALGCLLHKMLTGDPVFEHHSELMLPGLILDHPPIPLRDLRPDAPEDLETLVLELLAKAPDDRPPHAGEIWRRLAPWLPARGDPATALTPWAEVDPLRPFRHPMGPEARPVRSWARTRRLGTPG</sequence>
<dbReference type="RefSeq" id="WP_139641268.1">
    <property type="nucleotide sequence ID" value="NZ_BAAAZS010000125.1"/>
</dbReference>
<keyword evidence="5 9" id="KW-0418">Kinase</keyword>
<dbReference type="CDD" id="cd14014">
    <property type="entry name" value="STKc_PknB_like"/>
    <property type="match status" value="1"/>
</dbReference>
<comment type="caution">
    <text evidence="9">The sequence shown here is derived from an EMBL/GenBank/DDBJ whole genome shotgun (WGS) entry which is preliminary data.</text>
</comment>
<keyword evidence="3" id="KW-0808">Transferase</keyword>
<dbReference type="PROSITE" id="PS00108">
    <property type="entry name" value="PROTEIN_KINASE_ST"/>
    <property type="match status" value="1"/>
</dbReference>
<dbReference type="InterPro" id="IPR008271">
    <property type="entry name" value="Ser/Thr_kinase_AS"/>
</dbReference>
<feature type="binding site" evidence="7">
    <location>
        <position position="40"/>
    </location>
    <ligand>
        <name>ATP</name>
        <dbReference type="ChEBI" id="CHEBI:30616"/>
    </ligand>
</feature>
<keyword evidence="10" id="KW-1185">Reference proteome</keyword>
<dbReference type="GO" id="GO:0005524">
    <property type="term" value="F:ATP binding"/>
    <property type="evidence" value="ECO:0007669"/>
    <property type="project" value="UniProtKB-UniRule"/>
</dbReference>
<evidence type="ECO:0000256" key="3">
    <source>
        <dbReference type="ARBA" id="ARBA00022679"/>
    </source>
</evidence>
<evidence type="ECO:0000259" key="8">
    <source>
        <dbReference type="PROSITE" id="PS50011"/>
    </source>
</evidence>
<gene>
    <name evidence="9" type="ORF">FH715_05435</name>
</gene>
<dbReference type="PANTHER" id="PTHR43289">
    <property type="entry name" value="MITOGEN-ACTIVATED PROTEIN KINASE KINASE KINASE 20-RELATED"/>
    <property type="match status" value="1"/>
</dbReference>
<evidence type="ECO:0000256" key="5">
    <source>
        <dbReference type="ARBA" id="ARBA00022777"/>
    </source>
</evidence>
<dbReference type="PROSITE" id="PS00107">
    <property type="entry name" value="PROTEIN_KINASE_ATP"/>
    <property type="match status" value="1"/>
</dbReference>
<organism evidence="9 10">
    <name type="scientific">Streptomyces sedi</name>
    <dbReference type="NCBI Taxonomy" id="555059"/>
    <lineage>
        <taxon>Bacteria</taxon>
        <taxon>Bacillati</taxon>
        <taxon>Actinomycetota</taxon>
        <taxon>Actinomycetes</taxon>
        <taxon>Kitasatosporales</taxon>
        <taxon>Streptomycetaceae</taxon>
        <taxon>Streptomyces</taxon>
    </lineage>
</organism>
<reference evidence="9 10" key="1">
    <citation type="submission" date="2019-06" db="EMBL/GenBank/DDBJ databases">
        <title>Draft genome of Streptomyces sedi sp. JCM16909.</title>
        <authorList>
            <person name="Klykleung N."/>
            <person name="Tanasupawat S."/>
            <person name="Kudo T."/>
            <person name="Yuki M."/>
            <person name="Ohkuma M."/>
        </authorList>
    </citation>
    <scope>NUCLEOTIDE SEQUENCE [LARGE SCALE GENOMIC DNA]</scope>
    <source>
        <strain evidence="9 10">JCM 16909</strain>
    </source>
</reference>
<dbReference type="OrthoDB" id="9762169at2"/>
<dbReference type="Pfam" id="PF00069">
    <property type="entry name" value="Pkinase"/>
    <property type="match status" value="1"/>
</dbReference>
<dbReference type="AlphaFoldDB" id="A0A5C4VA03"/>
<accession>A0A5C4VA03</accession>
<protein>
    <recommendedName>
        <fullName evidence="1">non-specific serine/threonine protein kinase</fullName>
        <ecNumber evidence="1">2.7.11.1</ecNumber>
    </recommendedName>
</protein>
<keyword evidence="2 9" id="KW-0723">Serine/threonine-protein kinase</keyword>
<dbReference type="PANTHER" id="PTHR43289:SF6">
    <property type="entry name" value="SERINE_THREONINE-PROTEIN KINASE NEKL-3"/>
    <property type="match status" value="1"/>
</dbReference>
<evidence type="ECO:0000256" key="1">
    <source>
        <dbReference type="ARBA" id="ARBA00012513"/>
    </source>
</evidence>
<dbReference type="InterPro" id="IPR017441">
    <property type="entry name" value="Protein_kinase_ATP_BS"/>
</dbReference>
<dbReference type="Proteomes" id="UP000311713">
    <property type="component" value="Unassembled WGS sequence"/>
</dbReference>
<evidence type="ECO:0000256" key="4">
    <source>
        <dbReference type="ARBA" id="ARBA00022741"/>
    </source>
</evidence>
<name>A0A5C4VA03_9ACTN</name>
<evidence type="ECO:0000313" key="9">
    <source>
        <dbReference type="EMBL" id="TNM32764.1"/>
    </source>
</evidence>
<dbReference type="Gene3D" id="1.10.510.10">
    <property type="entry name" value="Transferase(Phosphotransferase) domain 1"/>
    <property type="match status" value="1"/>
</dbReference>
<dbReference type="EMBL" id="VDGT01000003">
    <property type="protein sequence ID" value="TNM32764.1"/>
    <property type="molecule type" value="Genomic_DNA"/>
</dbReference>
<evidence type="ECO:0000256" key="7">
    <source>
        <dbReference type="PROSITE-ProRule" id="PRU10141"/>
    </source>
</evidence>
<dbReference type="Gene3D" id="3.30.200.20">
    <property type="entry name" value="Phosphorylase Kinase, domain 1"/>
    <property type="match status" value="1"/>
</dbReference>
<proteinExistence type="predicted"/>
<dbReference type="InterPro" id="IPR000719">
    <property type="entry name" value="Prot_kinase_dom"/>
</dbReference>
<dbReference type="SUPFAM" id="SSF56112">
    <property type="entry name" value="Protein kinase-like (PK-like)"/>
    <property type="match status" value="1"/>
</dbReference>